<feature type="non-terminal residue" evidence="1">
    <location>
        <position position="1"/>
    </location>
</feature>
<evidence type="ECO:0000313" key="2">
    <source>
        <dbReference type="Proteomes" id="UP000824120"/>
    </source>
</evidence>
<reference evidence="1" key="1">
    <citation type="submission" date="2020-09" db="EMBL/GenBank/DDBJ databases">
        <title>De no assembly of potato wild relative species, Solanum commersonii.</title>
        <authorList>
            <person name="Cho K."/>
        </authorList>
    </citation>
    <scope>NUCLEOTIDE SEQUENCE</scope>
    <source>
        <strain evidence="1">LZ3.2</strain>
        <tissue evidence="1">Leaf</tissue>
    </source>
</reference>
<protein>
    <submittedName>
        <fullName evidence="1">Uncharacterized protein</fullName>
    </submittedName>
</protein>
<dbReference type="Gene3D" id="3.40.50.2000">
    <property type="entry name" value="Glycogen Phosphorylase B"/>
    <property type="match status" value="1"/>
</dbReference>
<accession>A0A9J5VYJ3</accession>
<dbReference type="EMBL" id="JACXVP010000199">
    <property type="protein sequence ID" value="KAG5568202.1"/>
    <property type="molecule type" value="Genomic_DNA"/>
</dbReference>
<proteinExistence type="predicted"/>
<name>A0A9J5VYJ3_SOLCO</name>
<evidence type="ECO:0000313" key="1">
    <source>
        <dbReference type="EMBL" id="KAG5568202.1"/>
    </source>
</evidence>
<comment type="caution">
    <text evidence="1">The sequence shown here is derived from an EMBL/GenBank/DDBJ whole genome shotgun (WGS) entry which is preliminary data.</text>
</comment>
<dbReference type="AlphaFoldDB" id="A0A9J5VYJ3"/>
<sequence>REYIFTEEARKVELPEGFENELKGSVIVDGNLYGEYYYGSALYCLAYAPDQPMNGFLGPIVREWEGNGELVNASTIENVVRKLMASEEGNVIRKGGRRIWRSCKAVHRERGSSMEFDSFIVHITR</sequence>
<organism evidence="1 2">
    <name type="scientific">Solanum commersonii</name>
    <name type="common">Commerson's wild potato</name>
    <name type="synonym">Commerson's nightshade</name>
    <dbReference type="NCBI Taxonomy" id="4109"/>
    <lineage>
        <taxon>Eukaryota</taxon>
        <taxon>Viridiplantae</taxon>
        <taxon>Streptophyta</taxon>
        <taxon>Embryophyta</taxon>
        <taxon>Tracheophyta</taxon>
        <taxon>Spermatophyta</taxon>
        <taxon>Magnoliopsida</taxon>
        <taxon>eudicotyledons</taxon>
        <taxon>Gunneridae</taxon>
        <taxon>Pentapetalae</taxon>
        <taxon>asterids</taxon>
        <taxon>lamiids</taxon>
        <taxon>Solanales</taxon>
        <taxon>Solanaceae</taxon>
        <taxon>Solanoideae</taxon>
        <taxon>Solaneae</taxon>
        <taxon>Solanum</taxon>
    </lineage>
</organism>
<gene>
    <name evidence="1" type="ORF">H5410_064779</name>
</gene>
<dbReference type="OrthoDB" id="5835829at2759"/>
<keyword evidence="2" id="KW-1185">Reference proteome</keyword>
<dbReference type="Proteomes" id="UP000824120">
    <property type="component" value="Unassembled WGS sequence"/>
</dbReference>